<comment type="caution">
    <text evidence="2">The sequence shown here is derived from an EMBL/GenBank/DDBJ whole genome shotgun (WGS) entry which is preliminary data.</text>
</comment>
<proteinExistence type="predicted"/>
<reference evidence="2" key="2">
    <citation type="journal article" date="2024" name="Plant">
        <title>Genomic evolution and insights into agronomic trait innovations of Sesamum species.</title>
        <authorList>
            <person name="Miao H."/>
            <person name="Wang L."/>
            <person name="Qu L."/>
            <person name="Liu H."/>
            <person name="Sun Y."/>
            <person name="Le M."/>
            <person name="Wang Q."/>
            <person name="Wei S."/>
            <person name="Zheng Y."/>
            <person name="Lin W."/>
            <person name="Duan Y."/>
            <person name="Cao H."/>
            <person name="Xiong S."/>
            <person name="Wang X."/>
            <person name="Wei L."/>
            <person name="Li C."/>
            <person name="Ma Q."/>
            <person name="Ju M."/>
            <person name="Zhao R."/>
            <person name="Li G."/>
            <person name="Mu C."/>
            <person name="Tian Q."/>
            <person name="Mei H."/>
            <person name="Zhang T."/>
            <person name="Gao T."/>
            <person name="Zhang H."/>
        </authorList>
    </citation>
    <scope>NUCLEOTIDE SEQUENCE</scope>
    <source>
        <strain evidence="2">3651</strain>
    </source>
</reference>
<feature type="region of interest" description="Disordered" evidence="1">
    <location>
        <begin position="71"/>
        <end position="104"/>
    </location>
</feature>
<keyword evidence="3" id="KW-1185">Reference proteome</keyword>
<evidence type="ECO:0000313" key="2">
    <source>
        <dbReference type="EMBL" id="KAK4422654.1"/>
    </source>
</evidence>
<reference evidence="2" key="1">
    <citation type="submission" date="2020-06" db="EMBL/GenBank/DDBJ databases">
        <authorList>
            <person name="Li T."/>
            <person name="Hu X."/>
            <person name="Zhang T."/>
            <person name="Song X."/>
            <person name="Zhang H."/>
            <person name="Dai N."/>
            <person name="Sheng W."/>
            <person name="Hou X."/>
            <person name="Wei L."/>
        </authorList>
    </citation>
    <scope>NUCLEOTIDE SEQUENCE</scope>
    <source>
        <strain evidence="2">3651</strain>
        <tissue evidence="2">Leaf</tissue>
    </source>
</reference>
<dbReference type="AlphaFoldDB" id="A0AAE1Y3Q1"/>
<sequence>MAGIRDPRFPRKIRGRKGLPEDSSPFYQCGNPYDVGSSNENRLEQILAENIGESSTKPRKILMVRRQIVMGSKKYGEDNAQGASEREHDEEGGDETSQTPTPTRYVRVEDLERIMEEAAAKGAETTI</sequence>
<feature type="region of interest" description="Disordered" evidence="1">
    <location>
        <begin position="1"/>
        <end position="27"/>
    </location>
</feature>
<accession>A0AAE1Y3Q1</accession>
<gene>
    <name evidence="2" type="ORF">Salat_1847900</name>
</gene>
<evidence type="ECO:0000256" key="1">
    <source>
        <dbReference type="SAM" id="MobiDB-lite"/>
    </source>
</evidence>
<dbReference type="Proteomes" id="UP001293254">
    <property type="component" value="Unassembled WGS sequence"/>
</dbReference>
<protein>
    <submittedName>
        <fullName evidence="2">Uncharacterized protein</fullName>
    </submittedName>
</protein>
<name>A0AAE1Y3Q1_9LAMI</name>
<evidence type="ECO:0000313" key="3">
    <source>
        <dbReference type="Proteomes" id="UP001293254"/>
    </source>
</evidence>
<organism evidence="2 3">
    <name type="scientific">Sesamum alatum</name>
    <dbReference type="NCBI Taxonomy" id="300844"/>
    <lineage>
        <taxon>Eukaryota</taxon>
        <taxon>Viridiplantae</taxon>
        <taxon>Streptophyta</taxon>
        <taxon>Embryophyta</taxon>
        <taxon>Tracheophyta</taxon>
        <taxon>Spermatophyta</taxon>
        <taxon>Magnoliopsida</taxon>
        <taxon>eudicotyledons</taxon>
        <taxon>Gunneridae</taxon>
        <taxon>Pentapetalae</taxon>
        <taxon>asterids</taxon>
        <taxon>lamiids</taxon>
        <taxon>Lamiales</taxon>
        <taxon>Pedaliaceae</taxon>
        <taxon>Sesamum</taxon>
    </lineage>
</organism>
<dbReference type="EMBL" id="JACGWO010000007">
    <property type="protein sequence ID" value="KAK4422654.1"/>
    <property type="molecule type" value="Genomic_DNA"/>
</dbReference>